<proteinExistence type="predicted"/>
<accession>A0ACC3Z8X0</accession>
<comment type="caution">
    <text evidence="1">The sequence shown here is derived from an EMBL/GenBank/DDBJ whole genome shotgun (WGS) entry which is preliminary data.</text>
</comment>
<keyword evidence="2" id="KW-1185">Reference proteome</keyword>
<dbReference type="Proteomes" id="UP000805649">
    <property type="component" value="Unassembled WGS sequence"/>
</dbReference>
<organism evidence="1 2">
    <name type="scientific">Colletotrichum truncatum</name>
    <name type="common">Anthracnose fungus</name>
    <name type="synonym">Colletotrichum capsici</name>
    <dbReference type="NCBI Taxonomy" id="5467"/>
    <lineage>
        <taxon>Eukaryota</taxon>
        <taxon>Fungi</taxon>
        <taxon>Dikarya</taxon>
        <taxon>Ascomycota</taxon>
        <taxon>Pezizomycotina</taxon>
        <taxon>Sordariomycetes</taxon>
        <taxon>Hypocreomycetidae</taxon>
        <taxon>Glomerellales</taxon>
        <taxon>Glomerellaceae</taxon>
        <taxon>Colletotrichum</taxon>
        <taxon>Colletotrichum truncatum species complex</taxon>
    </lineage>
</organism>
<name>A0ACC3Z8X0_COLTU</name>
<reference evidence="1 2" key="1">
    <citation type="journal article" date="2020" name="Phytopathology">
        <title>Genome Sequence Resources of Colletotrichum truncatum, C. plurivorum, C. musicola, and C. sojae: Four Species Pathogenic to Soybean (Glycine max).</title>
        <authorList>
            <person name="Rogerio F."/>
            <person name="Boufleur T.R."/>
            <person name="Ciampi-Guillardi M."/>
            <person name="Sukno S.A."/>
            <person name="Thon M.R."/>
            <person name="Massola Junior N.S."/>
            <person name="Baroncelli R."/>
        </authorList>
    </citation>
    <scope>NUCLEOTIDE SEQUENCE [LARGE SCALE GENOMIC DNA]</scope>
    <source>
        <strain evidence="1 2">CMES1059</strain>
    </source>
</reference>
<dbReference type="EMBL" id="VUJX02000002">
    <property type="protein sequence ID" value="KAL0940519.1"/>
    <property type="molecule type" value="Genomic_DNA"/>
</dbReference>
<sequence>MPRTTKEESADLSIKLINPGTPFYAGSVIIGHVIRKSPITTPFATIRVRLKARAKVRLAVHFQDSGDNIFRSQFNFWPENAVAETLHEGELQVPSSLGEADSWPFALTIPTHTNAKGLNTGLDNDARKACFLNLPEDKEGKLGVPEQPLPGTFYTEHTGSERSFQSFVEFWIEAELKMRPTREAQTVQAKLPVTVLFAPSPSPPITNFARMRRIAAGCVSTQRLFPGMENAKLSFMQRSKKYFGSTKIPVLRFSLDVIYPTVIQLGNPAIIPFALRFNPIKDRSSDVIQDMPRIYLESTALEIHSTTEVVVPFRRKPIYDDKTRKTCVGTSMAGASDRRKRVDQGRGGTSTRETGAHISNTYDIFH</sequence>
<protein>
    <submittedName>
        <fullName evidence="1">Uncharacterized protein</fullName>
    </submittedName>
</protein>
<evidence type="ECO:0000313" key="2">
    <source>
        <dbReference type="Proteomes" id="UP000805649"/>
    </source>
</evidence>
<gene>
    <name evidence="1" type="ORF">CTRU02_203282</name>
</gene>
<evidence type="ECO:0000313" key="1">
    <source>
        <dbReference type="EMBL" id="KAL0940519.1"/>
    </source>
</evidence>